<evidence type="ECO:0000256" key="4">
    <source>
        <dbReference type="ARBA" id="ARBA00023163"/>
    </source>
</evidence>
<evidence type="ECO:0000256" key="1">
    <source>
        <dbReference type="ARBA" id="ARBA00004123"/>
    </source>
</evidence>
<dbReference type="GO" id="GO:0005634">
    <property type="term" value="C:nucleus"/>
    <property type="evidence" value="ECO:0007669"/>
    <property type="project" value="UniProtKB-SubCell"/>
</dbReference>
<dbReference type="GO" id="GO:0000976">
    <property type="term" value="F:transcription cis-regulatory region binding"/>
    <property type="evidence" value="ECO:0007669"/>
    <property type="project" value="TreeGrafter"/>
</dbReference>
<dbReference type="CDD" id="cd00067">
    <property type="entry name" value="GAL4"/>
    <property type="match status" value="1"/>
</dbReference>
<dbReference type="InterPro" id="IPR021858">
    <property type="entry name" value="Fun_TF"/>
</dbReference>
<keyword evidence="3" id="KW-0238">DNA-binding</keyword>
<dbReference type="PANTHER" id="PTHR37534:SF16">
    <property type="entry name" value="ZN(II)2CYS6 TRANSCRIPTION FACTOR (EUROFUNG)-RELATED"/>
    <property type="match status" value="1"/>
</dbReference>
<keyword evidence="4" id="KW-0804">Transcription</keyword>
<evidence type="ECO:0000313" key="9">
    <source>
        <dbReference type="Proteomes" id="UP000030143"/>
    </source>
</evidence>
<dbReference type="Proteomes" id="UP000030143">
    <property type="component" value="Unassembled WGS sequence"/>
</dbReference>
<evidence type="ECO:0000256" key="3">
    <source>
        <dbReference type="ARBA" id="ARBA00023125"/>
    </source>
</evidence>
<keyword evidence="9" id="KW-1185">Reference proteome</keyword>
<feature type="compositionally biased region" description="Polar residues" evidence="6">
    <location>
        <begin position="7"/>
        <end position="19"/>
    </location>
</feature>
<feature type="domain" description="Zn(2)-C6 fungal-type" evidence="7">
    <location>
        <begin position="40"/>
        <end position="68"/>
    </location>
</feature>
<dbReference type="GO" id="GO:0008270">
    <property type="term" value="F:zinc ion binding"/>
    <property type="evidence" value="ECO:0007669"/>
    <property type="project" value="InterPro"/>
</dbReference>
<gene>
    <name evidence="8" type="ORF">PEX2_015780</name>
</gene>
<dbReference type="SMART" id="SM00066">
    <property type="entry name" value="GAL4"/>
    <property type="match status" value="1"/>
</dbReference>
<dbReference type="PROSITE" id="PS00463">
    <property type="entry name" value="ZN2_CY6_FUNGAL_1"/>
    <property type="match status" value="1"/>
</dbReference>
<evidence type="ECO:0000256" key="6">
    <source>
        <dbReference type="SAM" id="MobiDB-lite"/>
    </source>
</evidence>
<evidence type="ECO:0000256" key="2">
    <source>
        <dbReference type="ARBA" id="ARBA00023015"/>
    </source>
</evidence>
<feature type="region of interest" description="Disordered" evidence="6">
    <location>
        <begin position="1"/>
        <end position="34"/>
    </location>
</feature>
<comment type="subcellular location">
    <subcellularLocation>
        <location evidence="1">Nucleus</location>
    </subcellularLocation>
</comment>
<dbReference type="Gene3D" id="4.10.240.10">
    <property type="entry name" value="Zn(2)-C6 fungal-type DNA-binding domain"/>
    <property type="match status" value="1"/>
</dbReference>
<feature type="region of interest" description="Disordered" evidence="6">
    <location>
        <begin position="89"/>
        <end position="122"/>
    </location>
</feature>
<evidence type="ECO:0000259" key="7">
    <source>
        <dbReference type="PROSITE" id="PS50048"/>
    </source>
</evidence>
<dbReference type="RefSeq" id="XP_016602371.1">
    <property type="nucleotide sequence ID" value="XM_016738854.1"/>
</dbReference>
<name>A0A0A2K468_PENEN</name>
<dbReference type="PANTHER" id="PTHR37534">
    <property type="entry name" value="TRANSCRIPTIONAL ACTIVATOR PROTEIN UGA3"/>
    <property type="match status" value="1"/>
</dbReference>
<protein>
    <recommendedName>
        <fullName evidence="7">Zn(2)-C6 fungal-type domain-containing protein</fullName>
    </recommendedName>
</protein>
<reference evidence="8 9" key="1">
    <citation type="journal article" date="2015" name="Mol. Plant Microbe Interact.">
        <title>Genome, transcriptome, and functional analyses of Penicillium expansum provide new insights into secondary metabolism and pathogenicity.</title>
        <authorList>
            <person name="Ballester A.R."/>
            <person name="Marcet-Houben M."/>
            <person name="Levin E."/>
            <person name="Sela N."/>
            <person name="Selma-Lazaro C."/>
            <person name="Carmona L."/>
            <person name="Wisniewski M."/>
            <person name="Droby S."/>
            <person name="Gonzalez-Candelas L."/>
            <person name="Gabaldon T."/>
        </authorList>
    </citation>
    <scope>NUCLEOTIDE SEQUENCE [LARGE SCALE GENOMIC DNA]</scope>
    <source>
        <strain evidence="8 9">MD-8</strain>
    </source>
</reference>
<evidence type="ECO:0000313" key="8">
    <source>
        <dbReference type="EMBL" id="KGO61673.1"/>
    </source>
</evidence>
<dbReference type="InterPro" id="IPR036864">
    <property type="entry name" value="Zn2-C6_fun-type_DNA-bd_sf"/>
</dbReference>
<dbReference type="Pfam" id="PF00172">
    <property type="entry name" value="Zn_clus"/>
    <property type="match status" value="1"/>
</dbReference>
<dbReference type="PROSITE" id="PS50048">
    <property type="entry name" value="ZN2_CY6_FUNGAL_2"/>
    <property type="match status" value="1"/>
</dbReference>
<dbReference type="EMBL" id="JQFZ01000029">
    <property type="protein sequence ID" value="KGO61673.1"/>
    <property type="molecule type" value="Genomic_DNA"/>
</dbReference>
<dbReference type="GeneID" id="27674273"/>
<dbReference type="Pfam" id="PF11951">
    <property type="entry name" value="Fungal_trans_2"/>
    <property type="match status" value="1"/>
</dbReference>
<evidence type="ECO:0000256" key="5">
    <source>
        <dbReference type="ARBA" id="ARBA00023242"/>
    </source>
</evidence>
<keyword evidence="2" id="KW-0805">Transcription regulation</keyword>
<organism evidence="8 9">
    <name type="scientific">Penicillium expansum</name>
    <name type="common">Blue mold rot fungus</name>
    <dbReference type="NCBI Taxonomy" id="27334"/>
    <lineage>
        <taxon>Eukaryota</taxon>
        <taxon>Fungi</taxon>
        <taxon>Dikarya</taxon>
        <taxon>Ascomycota</taxon>
        <taxon>Pezizomycotina</taxon>
        <taxon>Eurotiomycetes</taxon>
        <taxon>Eurotiomycetidae</taxon>
        <taxon>Eurotiales</taxon>
        <taxon>Aspergillaceae</taxon>
        <taxon>Penicillium</taxon>
    </lineage>
</organism>
<dbReference type="HOGENOM" id="CLU_035159_0_0_1"/>
<dbReference type="SUPFAM" id="SSF57701">
    <property type="entry name" value="Zn2/Cys6 DNA-binding domain"/>
    <property type="match status" value="1"/>
</dbReference>
<dbReference type="OrthoDB" id="3509362at2759"/>
<comment type="caution">
    <text evidence="8">The sequence shown here is derived from an EMBL/GenBank/DDBJ whole genome shotgun (WGS) entry which is preliminary data.</text>
</comment>
<dbReference type="AlphaFoldDB" id="A0A0A2K468"/>
<sequence>MNGLPLNGSTQSSSFTPGQPTAAPKKGRTRQSGTAWTRSGCITCKKRRKACDKTKPSCNNCLKQGRTCEGYGSIWVEPLGPSAQVFSQMETSKRRRLSASSQSQFPSPAPSPPSDAWLEPRLSPAPETSLGWSVSSSPREYIPSEAVIIPVQDVEEYRPGPEIDFHSSVAVIPQPQGYISHLSTHESHYLQYHMEQGSRLLANLESHDNPLRSMLIPRAMSSPLLMKAVCAVSALHLANRSQGSGAHTAAVKYYSGTLNGLRTALEKCSTEVFPDDAMLAVGLLCKYEIVRGSVKQWVVHLNALQRLIVSRGGFASMDRDAAEFLRGLFVYAYHMARICNRNCIIPTDISVDSDIGIPKLDIYIGYTEEILKLCARIAELPSLQADTLALQLSVASMFVSLRFYNKIIQSNLRINILSRNESLLAWSHTSTPYIIPQGTSPATLTRLQLVAECFRDAGFVYLHSIMERISRNHPDTSPTASSGTIVNTQMEENPFPSAQDWAPLISTPKNVAVYRCLGRIETFPLGDHCEYSALTFPLFISGCESDDVADREVVLRSLGKLQDNFGIGNVKRAKELLGILWARQDANFEARFVGMGQQKNVHWLDIVEELGWELILA</sequence>
<accession>A0A0A2K468</accession>
<dbReference type="VEuPathDB" id="FungiDB:PEXP_086960"/>
<proteinExistence type="predicted"/>
<keyword evidence="5" id="KW-0539">Nucleus</keyword>
<dbReference type="GO" id="GO:0000981">
    <property type="term" value="F:DNA-binding transcription factor activity, RNA polymerase II-specific"/>
    <property type="evidence" value="ECO:0007669"/>
    <property type="project" value="InterPro"/>
</dbReference>
<dbReference type="InterPro" id="IPR001138">
    <property type="entry name" value="Zn2Cys6_DnaBD"/>
</dbReference>
<dbReference type="PhylomeDB" id="A0A0A2K468"/>
<dbReference type="GO" id="GO:0045944">
    <property type="term" value="P:positive regulation of transcription by RNA polymerase II"/>
    <property type="evidence" value="ECO:0007669"/>
    <property type="project" value="TreeGrafter"/>
</dbReference>